<dbReference type="EMBL" id="BPLR01008404">
    <property type="protein sequence ID" value="GIY24400.1"/>
    <property type="molecule type" value="Genomic_DNA"/>
</dbReference>
<evidence type="ECO:0000256" key="3">
    <source>
        <dbReference type="ARBA" id="ARBA00022737"/>
    </source>
</evidence>
<sequence>MWLEAAFFFKCGPRKQKLNTLDLSGKSGRENMALSLLHRWREISPGKFSLVPEHIETRTLYHPNKLAEPQGQLLMWLDMFEEDTVPPSMPVEIAMRKPESYELRVVIWNTDEVIMADDVFFTGEKNVGHLCEGLAEYERRCTNDRHSLQVSDW</sequence>
<comment type="caution">
    <text evidence="6">The sequence shown here is derived from an EMBL/GenBank/DDBJ whole genome shotgun (WGS) entry which is preliminary data.</text>
</comment>
<keyword evidence="7" id="KW-1185">Reference proteome</keyword>
<keyword evidence="2" id="KW-0812">Transmembrane</keyword>
<evidence type="ECO:0000313" key="6">
    <source>
        <dbReference type="EMBL" id="GIY24400.1"/>
    </source>
</evidence>
<dbReference type="InterPro" id="IPR037721">
    <property type="entry name" value="Ferlin"/>
</dbReference>
<evidence type="ECO:0000313" key="7">
    <source>
        <dbReference type="Proteomes" id="UP001054945"/>
    </source>
</evidence>
<gene>
    <name evidence="6" type="primary">FER1L6</name>
    <name evidence="6" type="ORF">CEXT_700361</name>
</gene>
<reference evidence="6 7" key="1">
    <citation type="submission" date="2021-06" db="EMBL/GenBank/DDBJ databases">
        <title>Caerostris extrusa draft genome.</title>
        <authorList>
            <person name="Kono N."/>
            <person name="Arakawa K."/>
        </authorList>
    </citation>
    <scope>NUCLEOTIDE SEQUENCE [LARGE SCALE GENOMIC DNA]</scope>
</reference>
<keyword evidence="4" id="KW-1133">Transmembrane helix</keyword>
<dbReference type="PANTHER" id="PTHR12546">
    <property type="entry name" value="FER-1-LIKE"/>
    <property type="match status" value="1"/>
</dbReference>
<proteinExistence type="predicted"/>
<dbReference type="Proteomes" id="UP001054945">
    <property type="component" value="Unassembled WGS sequence"/>
</dbReference>
<keyword evidence="5" id="KW-0472">Membrane</keyword>
<dbReference type="GO" id="GO:0007009">
    <property type="term" value="P:plasma membrane organization"/>
    <property type="evidence" value="ECO:0007669"/>
    <property type="project" value="TreeGrafter"/>
</dbReference>
<evidence type="ECO:0000256" key="4">
    <source>
        <dbReference type="ARBA" id="ARBA00022989"/>
    </source>
</evidence>
<evidence type="ECO:0000256" key="1">
    <source>
        <dbReference type="ARBA" id="ARBA00004370"/>
    </source>
</evidence>
<protein>
    <submittedName>
        <fullName evidence="6">Fer-1-like protein 6</fullName>
    </submittedName>
</protein>
<accession>A0AAV4RSI2</accession>
<dbReference type="PANTHER" id="PTHR12546:SF60">
    <property type="entry name" value="MISFIRE, ISOFORM F"/>
    <property type="match status" value="1"/>
</dbReference>
<dbReference type="GO" id="GO:0016020">
    <property type="term" value="C:membrane"/>
    <property type="evidence" value="ECO:0007669"/>
    <property type="project" value="UniProtKB-SubCell"/>
</dbReference>
<dbReference type="AlphaFoldDB" id="A0AAV4RSI2"/>
<evidence type="ECO:0000256" key="5">
    <source>
        <dbReference type="ARBA" id="ARBA00023136"/>
    </source>
</evidence>
<name>A0AAV4RSI2_CAEEX</name>
<keyword evidence="3" id="KW-0677">Repeat</keyword>
<organism evidence="6 7">
    <name type="scientific">Caerostris extrusa</name>
    <name type="common">Bark spider</name>
    <name type="synonym">Caerostris bankana</name>
    <dbReference type="NCBI Taxonomy" id="172846"/>
    <lineage>
        <taxon>Eukaryota</taxon>
        <taxon>Metazoa</taxon>
        <taxon>Ecdysozoa</taxon>
        <taxon>Arthropoda</taxon>
        <taxon>Chelicerata</taxon>
        <taxon>Arachnida</taxon>
        <taxon>Araneae</taxon>
        <taxon>Araneomorphae</taxon>
        <taxon>Entelegynae</taxon>
        <taxon>Araneoidea</taxon>
        <taxon>Araneidae</taxon>
        <taxon>Caerostris</taxon>
    </lineage>
</organism>
<evidence type="ECO:0000256" key="2">
    <source>
        <dbReference type="ARBA" id="ARBA00022692"/>
    </source>
</evidence>
<comment type="subcellular location">
    <subcellularLocation>
        <location evidence="1">Membrane</location>
    </subcellularLocation>
</comment>